<dbReference type="GO" id="GO:0009254">
    <property type="term" value="P:peptidoglycan turnover"/>
    <property type="evidence" value="ECO:0007669"/>
    <property type="project" value="TreeGrafter"/>
</dbReference>
<feature type="chain" id="PRO_5020214293" description="N-acetylmuramoyl-L-alanine amidase" evidence="5">
    <location>
        <begin position="23"/>
        <end position="396"/>
    </location>
</feature>
<evidence type="ECO:0000256" key="2">
    <source>
        <dbReference type="ARBA" id="ARBA00011901"/>
    </source>
</evidence>
<evidence type="ECO:0000313" key="7">
    <source>
        <dbReference type="EMBL" id="BBH53048.1"/>
    </source>
</evidence>
<dbReference type="KEGG" id="sbf:JCM31447_14910"/>
<comment type="catalytic activity">
    <reaction evidence="1">
        <text>Hydrolyzes the link between N-acetylmuramoyl residues and L-amino acid residues in certain cell-wall glycopeptides.</text>
        <dbReference type="EC" id="3.5.1.28"/>
    </reaction>
</comment>
<evidence type="ECO:0000256" key="4">
    <source>
        <dbReference type="ARBA" id="ARBA00023316"/>
    </source>
</evidence>
<dbReference type="PANTHER" id="PTHR30417:SF1">
    <property type="entry name" value="N-ACETYLMURAMOYL-L-ALANINE AMIDASE AMID"/>
    <property type="match status" value="1"/>
</dbReference>
<dbReference type="CDD" id="cd06583">
    <property type="entry name" value="PGRP"/>
    <property type="match status" value="1"/>
</dbReference>
<dbReference type="PANTHER" id="PTHR30417">
    <property type="entry name" value="N-ACETYLMURAMOYL-L-ALANINE AMIDASE AMID"/>
    <property type="match status" value="1"/>
</dbReference>
<feature type="signal peptide" evidence="5">
    <location>
        <begin position="1"/>
        <end position="22"/>
    </location>
</feature>
<dbReference type="InterPro" id="IPR051206">
    <property type="entry name" value="NAMLAA_amidase_2"/>
</dbReference>
<dbReference type="PROSITE" id="PS51257">
    <property type="entry name" value="PROKAR_LIPOPROTEIN"/>
    <property type="match status" value="1"/>
</dbReference>
<dbReference type="AlphaFoldDB" id="A0A4P2VKC8"/>
<dbReference type="InterPro" id="IPR036505">
    <property type="entry name" value="Amidase/PGRP_sf"/>
</dbReference>
<dbReference type="GO" id="GO:0009253">
    <property type="term" value="P:peptidoglycan catabolic process"/>
    <property type="evidence" value="ECO:0007669"/>
    <property type="project" value="InterPro"/>
</dbReference>
<feature type="domain" description="N-acetylmuramoyl-L-alanine amidase" evidence="6">
    <location>
        <begin position="61"/>
        <end position="206"/>
    </location>
</feature>
<dbReference type="GO" id="GO:0071555">
    <property type="term" value="P:cell wall organization"/>
    <property type="evidence" value="ECO:0007669"/>
    <property type="project" value="UniProtKB-KW"/>
</dbReference>
<evidence type="ECO:0000256" key="5">
    <source>
        <dbReference type="SAM" id="SignalP"/>
    </source>
</evidence>
<evidence type="ECO:0000256" key="3">
    <source>
        <dbReference type="ARBA" id="ARBA00022801"/>
    </source>
</evidence>
<dbReference type="OrthoDB" id="9794842at2"/>
<accession>A0A4P2VKC8</accession>
<dbReference type="FunFam" id="3.40.80.10:FF:000003">
    <property type="entry name" value="N-acetylmuramoyl-L-alanine amidase"/>
    <property type="match status" value="1"/>
</dbReference>
<name>A0A4P2VKC8_FLUSA</name>
<gene>
    <name evidence="7" type="ORF">JCM31447_14910</name>
</gene>
<dbReference type="RefSeq" id="WP_130608129.1">
    <property type="nucleotide sequence ID" value="NZ_AP019368.1"/>
</dbReference>
<dbReference type="GO" id="GO:0019867">
    <property type="term" value="C:outer membrane"/>
    <property type="evidence" value="ECO:0007669"/>
    <property type="project" value="TreeGrafter"/>
</dbReference>
<dbReference type="SMART" id="SM00644">
    <property type="entry name" value="Ami_2"/>
    <property type="match status" value="1"/>
</dbReference>
<dbReference type="EMBL" id="AP019368">
    <property type="protein sequence ID" value="BBH53048.1"/>
    <property type="molecule type" value="Genomic_DNA"/>
</dbReference>
<evidence type="ECO:0000259" key="6">
    <source>
        <dbReference type="SMART" id="SM00644"/>
    </source>
</evidence>
<sequence length="396" mass="46129">MLKKFVIYLLLLNLFISCKSLNNPLNVIIIDRAKPEEEKEKITLEESYKYDVDEDFLTDKKYPFRFKKDAVSSIVFHYTAQKFKKSLRSLTSGGNSSHWLVPEKGETIYKIVNEDRRARHAGESLWKYRKNVNVISVGVEIVNLGFRCRALRKYCPKNSLEWLEYPEEQQKLIVALAKDIQKRYNIDPMCVVGHSDIAPERKLDPGPLFPWKRLADNGVGAWVTEEEIRKEIGNIKNSIKGNISRLIVQIRFHEFGYDIKKMGSSNKSLQNKILKYQYSLRKSPIGELSELNQVNDFGNKKPDNNIFDDNKTNFAIQAFLMHYRPKLYLANENSDQFTDHYDKHKLDHIPDRESDNAVDNKAKYNVENIELLATLQALLVKYPNKTRVSCEFDLPK</sequence>
<dbReference type="GO" id="GO:0008745">
    <property type="term" value="F:N-acetylmuramoyl-L-alanine amidase activity"/>
    <property type="evidence" value="ECO:0007669"/>
    <property type="project" value="UniProtKB-EC"/>
</dbReference>
<dbReference type="Pfam" id="PF01510">
    <property type="entry name" value="Amidase_2"/>
    <property type="match status" value="1"/>
</dbReference>
<keyword evidence="3" id="KW-0378">Hydrolase</keyword>
<evidence type="ECO:0000313" key="8">
    <source>
        <dbReference type="Proteomes" id="UP000291236"/>
    </source>
</evidence>
<organism evidence="7 8">
    <name type="scientific">Fluviispira sanaruensis</name>
    <dbReference type="NCBI Taxonomy" id="2493639"/>
    <lineage>
        <taxon>Bacteria</taxon>
        <taxon>Pseudomonadati</taxon>
        <taxon>Bdellovibrionota</taxon>
        <taxon>Oligoflexia</taxon>
        <taxon>Silvanigrellales</taxon>
        <taxon>Silvanigrellaceae</taxon>
        <taxon>Fluviispira</taxon>
    </lineage>
</organism>
<dbReference type="InterPro" id="IPR002502">
    <property type="entry name" value="Amidase_domain"/>
</dbReference>
<protein>
    <recommendedName>
        <fullName evidence="2">N-acetylmuramoyl-L-alanine amidase</fullName>
        <ecNumber evidence="2">3.5.1.28</ecNumber>
    </recommendedName>
</protein>
<evidence type="ECO:0000256" key="1">
    <source>
        <dbReference type="ARBA" id="ARBA00001561"/>
    </source>
</evidence>
<keyword evidence="4" id="KW-0961">Cell wall biogenesis/degradation</keyword>
<dbReference type="SUPFAM" id="SSF55846">
    <property type="entry name" value="N-acetylmuramoyl-L-alanine amidase-like"/>
    <property type="match status" value="1"/>
</dbReference>
<keyword evidence="5" id="KW-0732">Signal</keyword>
<reference evidence="7 8" key="1">
    <citation type="submission" date="2018-12" db="EMBL/GenBank/DDBJ databases">
        <title>Rubrispira sanarue gen. nov., sp., nov., a member of the order Silvanigrellales, isolated from a brackish lake in Hamamatsu Japan.</title>
        <authorList>
            <person name="Maejima Y."/>
            <person name="Iino T."/>
            <person name="Muraguchi Y."/>
            <person name="Fukuda K."/>
            <person name="Nojiri H."/>
            <person name="Ohkuma M."/>
            <person name="Moriuchi R."/>
            <person name="Dohra H."/>
            <person name="Kimbara K."/>
            <person name="Shintani M."/>
        </authorList>
    </citation>
    <scope>NUCLEOTIDE SEQUENCE [LARGE SCALE GENOMIC DNA]</scope>
    <source>
        <strain evidence="7 8">RF1110005</strain>
    </source>
</reference>
<dbReference type="Proteomes" id="UP000291236">
    <property type="component" value="Chromosome"/>
</dbReference>
<keyword evidence="8" id="KW-1185">Reference proteome</keyword>
<proteinExistence type="predicted"/>
<dbReference type="Gene3D" id="3.40.80.10">
    <property type="entry name" value="Peptidoglycan recognition protein-like"/>
    <property type="match status" value="1"/>
</dbReference>
<dbReference type="EC" id="3.5.1.28" evidence="2"/>